<dbReference type="GO" id="GO:0051087">
    <property type="term" value="F:protein-folding chaperone binding"/>
    <property type="evidence" value="ECO:0007669"/>
    <property type="project" value="TreeGrafter"/>
</dbReference>
<dbReference type="EMBL" id="JAVEPI010000001">
    <property type="protein sequence ID" value="KAK1444757.1"/>
    <property type="molecule type" value="Genomic_DNA"/>
</dbReference>
<dbReference type="InterPro" id="IPR008978">
    <property type="entry name" value="HSP20-like_chaperone"/>
</dbReference>
<dbReference type="InterPro" id="IPR045250">
    <property type="entry name" value="p23-like"/>
</dbReference>
<name>A0AAD8PGF5_BABGI</name>
<dbReference type="PROSITE" id="PS51203">
    <property type="entry name" value="CS"/>
    <property type="match status" value="1"/>
</dbReference>
<dbReference type="GO" id="GO:0005634">
    <property type="term" value="C:nucleus"/>
    <property type="evidence" value="ECO:0007669"/>
    <property type="project" value="TreeGrafter"/>
</dbReference>
<dbReference type="GO" id="GO:0051879">
    <property type="term" value="F:Hsp90 protein binding"/>
    <property type="evidence" value="ECO:0007669"/>
    <property type="project" value="InterPro"/>
</dbReference>
<dbReference type="CDD" id="cd06465">
    <property type="entry name" value="p23_hB-ind1_like"/>
    <property type="match status" value="1"/>
</dbReference>
<dbReference type="GO" id="GO:0051131">
    <property type="term" value="P:chaperone-mediated protein complex assembly"/>
    <property type="evidence" value="ECO:0007669"/>
    <property type="project" value="TreeGrafter"/>
</dbReference>
<reference evidence="3" key="1">
    <citation type="submission" date="2023-08" db="EMBL/GenBank/DDBJ databases">
        <title>Draft sequence of the Babesia gibsoni genome.</title>
        <authorList>
            <person name="Yamagishi J.Y."/>
            <person name="Xuan X.X."/>
        </authorList>
    </citation>
    <scope>NUCLEOTIDE SEQUENCE</scope>
    <source>
        <strain evidence="3">Azabu</strain>
    </source>
</reference>
<comment type="caution">
    <text evidence="3">The sequence shown here is derived from an EMBL/GenBank/DDBJ whole genome shotgun (WGS) entry which is preliminary data.</text>
</comment>
<dbReference type="GO" id="GO:0005829">
    <property type="term" value="C:cytosol"/>
    <property type="evidence" value="ECO:0007669"/>
    <property type="project" value="TreeGrafter"/>
</dbReference>
<evidence type="ECO:0000313" key="4">
    <source>
        <dbReference type="Proteomes" id="UP001230268"/>
    </source>
</evidence>
<sequence>MVYVETGSETSVLRLSPNVLWAQTKDAVFVTVDLTSPKDVKVELKDDSVYVAGVKDSKEYECTINFFKPIKAAEAMRANERMLRLKLPKVEEESWPSLNNDGKKHWIKIDWDKWVDSDDEGDDSLNNNFDMGDFANFDQFSGMGGMPPFGDDFNDDDDDHEHDEDDDCCGRSAEVDEEEGNCGCCDDCTCGDACACTADNKCCDSCTCGTKGAKCGCSADCACGDACACTEEKKCCETCECTGVQDAKCGCSADCACGDACACTPDNKCCDTCECPAPKQPKCSCSADCGCGDACRCGPLDKCVMGCPCPVR</sequence>
<protein>
    <submittedName>
        <fullName evidence="3">Co-chaperone p23-like domain containing protein</fullName>
    </submittedName>
</protein>
<evidence type="ECO:0000259" key="2">
    <source>
        <dbReference type="PROSITE" id="PS51203"/>
    </source>
</evidence>
<comment type="similarity">
    <text evidence="1">Belongs to the p23/wos2 family.</text>
</comment>
<dbReference type="PANTHER" id="PTHR22932:SF1">
    <property type="entry name" value="CO-CHAPERONE PROTEIN DAF-41"/>
    <property type="match status" value="1"/>
</dbReference>
<keyword evidence="4" id="KW-1185">Reference proteome</keyword>
<dbReference type="Pfam" id="PF04969">
    <property type="entry name" value="CS"/>
    <property type="match status" value="1"/>
</dbReference>
<accession>A0AAD8PGF5</accession>
<dbReference type="Proteomes" id="UP001230268">
    <property type="component" value="Unassembled WGS sequence"/>
</dbReference>
<evidence type="ECO:0000256" key="1">
    <source>
        <dbReference type="ARBA" id="ARBA00025733"/>
    </source>
</evidence>
<proteinExistence type="inferred from homology"/>
<dbReference type="InterPro" id="IPR007052">
    <property type="entry name" value="CS_dom"/>
</dbReference>
<evidence type="ECO:0000313" key="3">
    <source>
        <dbReference type="EMBL" id="KAK1444757.1"/>
    </source>
</evidence>
<dbReference type="GO" id="GO:0006457">
    <property type="term" value="P:protein folding"/>
    <property type="evidence" value="ECO:0007669"/>
    <property type="project" value="TreeGrafter"/>
</dbReference>
<organism evidence="3 4">
    <name type="scientific">Babesia gibsoni</name>
    <dbReference type="NCBI Taxonomy" id="33632"/>
    <lineage>
        <taxon>Eukaryota</taxon>
        <taxon>Sar</taxon>
        <taxon>Alveolata</taxon>
        <taxon>Apicomplexa</taxon>
        <taxon>Aconoidasida</taxon>
        <taxon>Piroplasmida</taxon>
        <taxon>Babesiidae</taxon>
        <taxon>Babesia</taxon>
    </lineage>
</organism>
<dbReference type="Gene3D" id="2.60.40.790">
    <property type="match status" value="1"/>
</dbReference>
<dbReference type="AlphaFoldDB" id="A0AAD8PGF5"/>
<dbReference type="PANTHER" id="PTHR22932">
    <property type="entry name" value="TELOMERASE-BINDING PROTEIN P23 HSP90 CO-CHAPERONE"/>
    <property type="match status" value="1"/>
</dbReference>
<feature type="domain" description="CS" evidence="2">
    <location>
        <begin position="14"/>
        <end position="99"/>
    </location>
</feature>
<gene>
    <name evidence="3" type="ORF">BgAZ_106630</name>
</gene>
<dbReference type="SUPFAM" id="SSF49764">
    <property type="entry name" value="HSP20-like chaperones"/>
    <property type="match status" value="1"/>
</dbReference>